<dbReference type="InterPro" id="IPR018711">
    <property type="entry name" value="NAGPA"/>
</dbReference>
<dbReference type="AlphaFoldDB" id="A0A4R3N505"/>
<evidence type="ECO:0000259" key="1">
    <source>
        <dbReference type="Pfam" id="PF09992"/>
    </source>
</evidence>
<dbReference type="PANTHER" id="PTHR40446">
    <property type="entry name" value="N-ACETYLGLUCOSAMINE-1-PHOSPHODIESTER ALPHA-N-ACETYLGLUCOSAMINIDASE"/>
    <property type="match status" value="1"/>
</dbReference>
<accession>A0A4R3N505</accession>
<dbReference type="PANTHER" id="PTHR40446:SF2">
    <property type="entry name" value="N-ACETYLGLUCOSAMINE-1-PHOSPHODIESTER ALPHA-N-ACETYLGLUCOSAMINIDASE"/>
    <property type="match status" value="1"/>
</dbReference>
<proteinExistence type="predicted"/>
<reference evidence="2 3" key="1">
    <citation type="submission" date="2019-03" db="EMBL/GenBank/DDBJ databases">
        <title>Genomic Encyclopedia of Type Strains, Phase IV (KMG-IV): sequencing the most valuable type-strain genomes for metagenomic binning, comparative biology and taxonomic classification.</title>
        <authorList>
            <person name="Goeker M."/>
        </authorList>
    </citation>
    <scope>NUCLEOTIDE SEQUENCE [LARGE SCALE GENOMIC DNA]</scope>
    <source>
        <strain evidence="2 3">DSM 13587</strain>
    </source>
</reference>
<dbReference type="Pfam" id="PF09992">
    <property type="entry name" value="NAGPA"/>
    <property type="match status" value="1"/>
</dbReference>
<dbReference type="EMBL" id="SMAO01000001">
    <property type="protein sequence ID" value="TCT24095.1"/>
    <property type="molecule type" value="Genomic_DNA"/>
</dbReference>
<name>A0A4R3N505_9GAMM</name>
<dbReference type="Proteomes" id="UP000295717">
    <property type="component" value="Unassembled WGS sequence"/>
</dbReference>
<gene>
    <name evidence="2" type="ORF">EDC35_101415</name>
</gene>
<evidence type="ECO:0000313" key="3">
    <source>
        <dbReference type="Proteomes" id="UP000295717"/>
    </source>
</evidence>
<organism evidence="2 3">
    <name type="scientific">Thiobaca trueperi</name>
    <dbReference type="NCBI Taxonomy" id="127458"/>
    <lineage>
        <taxon>Bacteria</taxon>
        <taxon>Pseudomonadati</taxon>
        <taxon>Pseudomonadota</taxon>
        <taxon>Gammaproteobacteria</taxon>
        <taxon>Chromatiales</taxon>
        <taxon>Chromatiaceae</taxon>
        <taxon>Thiobaca</taxon>
    </lineage>
</organism>
<protein>
    <submittedName>
        <fullName evidence="2">Uncharacterized protein DUF2233</fullName>
    </submittedName>
</protein>
<comment type="caution">
    <text evidence="2">The sequence shown here is derived from an EMBL/GenBank/DDBJ whole genome shotgun (WGS) entry which is preliminary data.</text>
</comment>
<feature type="domain" description="Phosphodiester glycosidase" evidence="1">
    <location>
        <begin position="97"/>
        <end position="264"/>
    </location>
</feature>
<keyword evidence="3" id="KW-1185">Reference proteome</keyword>
<evidence type="ECO:0000313" key="2">
    <source>
        <dbReference type="EMBL" id="TCT24095.1"/>
    </source>
</evidence>
<sequence length="268" mass="29336">MTDSLARMARRWWLALWLAALPALATAWMPVGDPAWPDPQLALVYVERTLKRSDDGLILSAHLALFRSSVYRLTVIDPGADAETPRPTLPESFQQAGSVAGVNGGFFHPDGQPLGLVIAQGRRINRFETTRLLSGVLYSDARGIHLQRRAHFQDQPGIDALVQSGPYLVEHGRAVRGLSTGDPSQRTFVATDWHGHWILGATRTRLTLADLAAALSTPGALTPWPVERAINLDGGSSSGFFFDRGPDVEPVVMRPWKPVRNLIGLTPR</sequence>
<dbReference type="RefSeq" id="WP_243651367.1">
    <property type="nucleotide sequence ID" value="NZ_SMAO01000001.1"/>
</dbReference>